<dbReference type="RefSeq" id="WP_106619788.1">
    <property type="nucleotide sequence ID" value="NZ_PYAX01000019.1"/>
</dbReference>
<dbReference type="AlphaFoldDB" id="A0A2P8HZG5"/>
<proteinExistence type="predicted"/>
<feature type="domain" description="Glycosyltransferase subfamily 4-like N-terminal" evidence="5">
    <location>
        <begin position="21"/>
        <end position="146"/>
    </location>
</feature>
<accession>A0A2P8HZG5</accession>
<reference evidence="6 7" key="1">
    <citation type="submission" date="2018-03" db="EMBL/GenBank/DDBJ databases">
        <title>Genomic Encyclopedia of Type Strains, Phase III (KMG-III): the genomes of soil and plant-associated and newly described type strains.</title>
        <authorList>
            <person name="Whitman W."/>
        </authorList>
    </citation>
    <scope>NUCLEOTIDE SEQUENCE [LARGE SCALE GENOMIC DNA]</scope>
    <source>
        <strain evidence="6 7">CGMCC 4.7097</strain>
    </source>
</reference>
<dbReference type="Proteomes" id="UP000241118">
    <property type="component" value="Unassembled WGS sequence"/>
</dbReference>
<dbReference type="InterPro" id="IPR001296">
    <property type="entry name" value="Glyco_trans_1"/>
</dbReference>
<dbReference type="Pfam" id="PF00534">
    <property type="entry name" value="Glycos_transf_1"/>
    <property type="match status" value="1"/>
</dbReference>
<name>A0A2P8HZG5_SACCR</name>
<organism evidence="6 7">
    <name type="scientific">Saccharothrix carnea</name>
    <dbReference type="NCBI Taxonomy" id="1280637"/>
    <lineage>
        <taxon>Bacteria</taxon>
        <taxon>Bacillati</taxon>
        <taxon>Actinomycetota</taxon>
        <taxon>Actinomycetes</taxon>
        <taxon>Pseudonocardiales</taxon>
        <taxon>Pseudonocardiaceae</taxon>
        <taxon>Saccharothrix</taxon>
    </lineage>
</organism>
<dbReference type="Gene3D" id="3.40.50.2000">
    <property type="entry name" value="Glycogen Phosphorylase B"/>
    <property type="match status" value="2"/>
</dbReference>
<dbReference type="GO" id="GO:1901137">
    <property type="term" value="P:carbohydrate derivative biosynthetic process"/>
    <property type="evidence" value="ECO:0007669"/>
    <property type="project" value="UniProtKB-ARBA"/>
</dbReference>
<sequence>MEPLRIAMIAPPWFEVPPAAYGGIESMCADLVDRLVARGNHVVLVGVGHNGTTAEFRATADHAEPDRVGQSVPDVVHAAALPAILAELDVDVVHDHSFAGPLLARGRPTPTVVTAHLPVIGDHGRYYRRLSDSVHLVAISDAQRRQAPDLDWAGTVHNAIPVDSFPFRRDKQDFALFLGRAAACKGIPEAVAAAADAGLPLRIAAKCRQPEEHEYFDQVVKPLLGPDVEWLGEVGREEKLELLAAAKCLLFPIRWDEPFGMVMVEAMACGTPVVACRRGSVPEVVAHGETGFVCDDHASLVAALRRVDELSPDRCRAEAARRFDVALMAARYEEVYRAVTARHAAANLPTMRPPNPVRPRTVSERGA</sequence>
<dbReference type="InterPro" id="IPR028098">
    <property type="entry name" value="Glyco_trans_4-like_N"/>
</dbReference>
<dbReference type="PANTHER" id="PTHR45947">
    <property type="entry name" value="SULFOQUINOVOSYL TRANSFERASE SQD2"/>
    <property type="match status" value="1"/>
</dbReference>
<keyword evidence="2 6" id="KW-0808">Transferase</keyword>
<comment type="caution">
    <text evidence="6">The sequence shown here is derived from an EMBL/GenBank/DDBJ whole genome shotgun (WGS) entry which is preliminary data.</text>
</comment>
<dbReference type="InterPro" id="IPR050194">
    <property type="entry name" value="Glycosyltransferase_grp1"/>
</dbReference>
<evidence type="ECO:0000256" key="1">
    <source>
        <dbReference type="ARBA" id="ARBA00022676"/>
    </source>
</evidence>
<dbReference type="OrthoDB" id="9809227at2"/>
<dbReference type="PANTHER" id="PTHR45947:SF3">
    <property type="entry name" value="SULFOQUINOVOSYL TRANSFERASE SQD2"/>
    <property type="match status" value="1"/>
</dbReference>
<evidence type="ECO:0000313" key="7">
    <source>
        <dbReference type="Proteomes" id="UP000241118"/>
    </source>
</evidence>
<dbReference type="EMBL" id="PYAX01000019">
    <property type="protein sequence ID" value="PSL51626.1"/>
    <property type="molecule type" value="Genomic_DNA"/>
</dbReference>
<protein>
    <submittedName>
        <fullName evidence="6">Glycosyltransferase involved in cell wall biosynthesis</fullName>
    </submittedName>
</protein>
<evidence type="ECO:0000256" key="2">
    <source>
        <dbReference type="ARBA" id="ARBA00022679"/>
    </source>
</evidence>
<dbReference type="GO" id="GO:0016757">
    <property type="term" value="F:glycosyltransferase activity"/>
    <property type="evidence" value="ECO:0007669"/>
    <property type="project" value="UniProtKB-KW"/>
</dbReference>
<evidence type="ECO:0000259" key="5">
    <source>
        <dbReference type="Pfam" id="PF13439"/>
    </source>
</evidence>
<evidence type="ECO:0000313" key="6">
    <source>
        <dbReference type="EMBL" id="PSL51626.1"/>
    </source>
</evidence>
<keyword evidence="1" id="KW-0328">Glycosyltransferase</keyword>
<evidence type="ECO:0000259" key="4">
    <source>
        <dbReference type="Pfam" id="PF00534"/>
    </source>
</evidence>
<dbReference type="SUPFAM" id="SSF53756">
    <property type="entry name" value="UDP-Glycosyltransferase/glycogen phosphorylase"/>
    <property type="match status" value="1"/>
</dbReference>
<evidence type="ECO:0000256" key="3">
    <source>
        <dbReference type="SAM" id="MobiDB-lite"/>
    </source>
</evidence>
<feature type="region of interest" description="Disordered" evidence="3">
    <location>
        <begin position="347"/>
        <end position="367"/>
    </location>
</feature>
<gene>
    <name evidence="6" type="ORF">B0I31_11956</name>
</gene>
<keyword evidence="7" id="KW-1185">Reference proteome</keyword>
<dbReference type="CDD" id="cd03802">
    <property type="entry name" value="GT4_AviGT4-like"/>
    <property type="match status" value="1"/>
</dbReference>
<feature type="domain" description="Glycosyl transferase family 1" evidence="4">
    <location>
        <begin position="169"/>
        <end position="311"/>
    </location>
</feature>
<dbReference type="Pfam" id="PF13439">
    <property type="entry name" value="Glyco_transf_4"/>
    <property type="match status" value="1"/>
</dbReference>